<accession>A0ABY4M0K3</accession>
<dbReference type="Gene3D" id="1.10.260.40">
    <property type="entry name" value="lambda repressor-like DNA-binding domains"/>
    <property type="match status" value="1"/>
</dbReference>
<dbReference type="RefSeq" id="WP_248862104.1">
    <property type="nucleotide sequence ID" value="NZ_CP086322.1"/>
</dbReference>
<dbReference type="CDD" id="cd00093">
    <property type="entry name" value="HTH_XRE"/>
    <property type="match status" value="1"/>
</dbReference>
<keyword evidence="3" id="KW-1185">Reference proteome</keyword>
<dbReference type="SMART" id="SM00530">
    <property type="entry name" value="HTH_XRE"/>
    <property type="match status" value="1"/>
</dbReference>
<dbReference type="InterPro" id="IPR010982">
    <property type="entry name" value="Lambda_DNA-bd_dom_sf"/>
</dbReference>
<sequence length="379" mass="41431">MSPPPPPEGKDAISTSINEALLSYRMQEGLSAAQVAQAAGISELRYTMLESSRGWPGSRALSAVLDALNIPKDQRSCFAFPGTPLSDGERALLHQKPYPALVVDHTWRVVDCNRFFADQLPECAAPGSSLLRWVLLQEEARHRLANWEDAAAAYATALRDALTADPDAPELQSLRAGLPSGLWETACPDAGQPDGQCLVWRTAQGPYVIWECVLMVPASRPDPLTVDFIPQTLTRRSTPEPTAALQQPASTGDEALLAGIARCGACNLNLTTNVDHYQCPDNCVTIGMELLESRVAQALIDRVFTAESLRKLHLAQEILLAEGGEIHQPFPVSPRHARHQWDHDLPAEIQRAFVTHSVERVLVTTETDGEPSTTISWKE</sequence>
<evidence type="ECO:0000313" key="2">
    <source>
        <dbReference type="EMBL" id="UQA91281.1"/>
    </source>
</evidence>
<dbReference type="InterPro" id="IPR041413">
    <property type="entry name" value="MLTR_LBD"/>
</dbReference>
<proteinExistence type="predicted"/>
<evidence type="ECO:0000313" key="3">
    <source>
        <dbReference type="Proteomes" id="UP000830115"/>
    </source>
</evidence>
<dbReference type="PANTHER" id="PTHR35010:SF2">
    <property type="entry name" value="BLL4672 PROTEIN"/>
    <property type="match status" value="1"/>
</dbReference>
<evidence type="ECO:0000259" key="1">
    <source>
        <dbReference type="PROSITE" id="PS50943"/>
    </source>
</evidence>
<dbReference type="Pfam" id="PF01381">
    <property type="entry name" value="HTH_3"/>
    <property type="match status" value="1"/>
</dbReference>
<dbReference type="Proteomes" id="UP000830115">
    <property type="component" value="Chromosome"/>
</dbReference>
<gene>
    <name evidence="2" type="ORF">K9S39_04765</name>
</gene>
<dbReference type="SUPFAM" id="SSF47413">
    <property type="entry name" value="lambda repressor-like DNA-binding domains"/>
    <property type="match status" value="1"/>
</dbReference>
<dbReference type="PANTHER" id="PTHR35010">
    <property type="entry name" value="BLL4672 PROTEIN-RELATED"/>
    <property type="match status" value="1"/>
</dbReference>
<reference evidence="2" key="1">
    <citation type="submission" date="2021-10" db="EMBL/GenBank/DDBJ databases">
        <title>Streptomyces nigrumlapis sp.nov.,an antimicrobial producing actinobacterium isolated from Black Gobi rocks.</title>
        <authorList>
            <person name="Wen Y."/>
            <person name="Zhang W."/>
            <person name="Liu X.G."/>
        </authorList>
    </citation>
    <scope>NUCLEOTIDE SEQUENCE</scope>
    <source>
        <strain evidence="2">ST13-2-2</strain>
    </source>
</reference>
<dbReference type="Gene3D" id="3.30.450.180">
    <property type="match status" value="1"/>
</dbReference>
<dbReference type="InterPro" id="IPR001387">
    <property type="entry name" value="Cro/C1-type_HTH"/>
</dbReference>
<dbReference type="PROSITE" id="PS50943">
    <property type="entry name" value="HTH_CROC1"/>
    <property type="match status" value="1"/>
</dbReference>
<dbReference type="EMBL" id="CP086322">
    <property type="protein sequence ID" value="UQA91281.1"/>
    <property type="molecule type" value="Genomic_DNA"/>
</dbReference>
<organism evidence="2 3">
    <name type="scientific">Streptomyces halobius</name>
    <dbReference type="NCBI Taxonomy" id="2879846"/>
    <lineage>
        <taxon>Bacteria</taxon>
        <taxon>Bacillati</taxon>
        <taxon>Actinomycetota</taxon>
        <taxon>Actinomycetes</taxon>
        <taxon>Kitasatosporales</taxon>
        <taxon>Streptomycetaceae</taxon>
        <taxon>Streptomyces</taxon>
    </lineage>
</organism>
<protein>
    <submittedName>
        <fullName evidence="2">Helix-turn-helix domain-containing protein</fullName>
    </submittedName>
</protein>
<name>A0ABY4M0K3_9ACTN</name>
<dbReference type="Pfam" id="PF17765">
    <property type="entry name" value="MLTR_LBD"/>
    <property type="match status" value="1"/>
</dbReference>
<feature type="domain" description="HTH cro/C1-type" evidence="1">
    <location>
        <begin position="21"/>
        <end position="75"/>
    </location>
</feature>